<protein>
    <submittedName>
        <fullName evidence="1">Uncharacterized protein</fullName>
    </submittedName>
</protein>
<dbReference type="EMBL" id="CM010721">
    <property type="protein sequence ID" value="RZC71781.1"/>
    <property type="molecule type" value="Genomic_DNA"/>
</dbReference>
<evidence type="ECO:0000313" key="2">
    <source>
        <dbReference type="Proteomes" id="UP000316621"/>
    </source>
</evidence>
<proteinExistence type="predicted"/>
<evidence type="ECO:0000313" key="1">
    <source>
        <dbReference type="EMBL" id="RZC71781.1"/>
    </source>
</evidence>
<dbReference type="Proteomes" id="UP000316621">
    <property type="component" value="Chromosome 7"/>
</dbReference>
<organism evidence="1 2">
    <name type="scientific">Papaver somniferum</name>
    <name type="common">Opium poppy</name>
    <dbReference type="NCBI Taxonomy" id="3469"/>
    <lineage>
        <taxon>Eukaryota</taxon>
        <taxon>Viridiplantae</taxon>
        <taxon>Streptophyta</taxon>
        <taxon>Embryophyta</taxon>
        <taxon>Tracheophyta</taxon>
        <taxon>Spermatophyta</taxon>
        <taxon>Magnoliopsida</taxon>
        <taxon>Ranunculales</taxon>
        <taxon>Papaveraceae</taxon>
        <taxon>Papaveroideae</taxon>
        <taxon>Papaver</taxon>
    </lineage>
</organism>
<gene>
    <name evidence="1" type="ORF">C5167_034944</name>
</gene>
<sequence>MIDDRSGRVIVEKMSRLIRNAYKTVAYGLKHHTVNQRLLQSAYKFDTHYDELSKVAAEVNELTCPKKIEEAIRVLQMGNESGALLDKLIDDYTHFKLHEEPNLTASNMLRDIALPCSAGAGLTFLLGNLKGNCQHLKGNIQHLKGN</sequence>
<name>A0A4Y7KHY7_PAPSO</name>
<reference evidence="1 2" key="1">
    <citation type="journal article" date="2018" name="Science">
        <title>The opium poppy genome and morphinan production.</title>
        <authorList>
            <person name="Guo L."/>
            <person name="Winzer T."/>
            <person name="Yang X."/>
            <person name="Li Y."/>
            <person name="Ning Z."/>
            <person name="He Z."/>
            <person name="Teodor R."/>
            <person name="Lu Y."/>
            <person name="Bowser T.A."/>
            <person name="Graham I.A."/>
            <person name="Ye K."/>
        </authorList>
    </citation>
    <scope>NUCLEOTIDE SEQUENCE [LARGE SCALE GENOMIC DNA]</scope>
    <source>
        <strain evidence="2">cv. HN1</strain>
        <tissue evidence="1">Leaves</tissue>
    </source>
</reference>
<keyword evidence="2" id="KW-1185">Reference proteome</keyword>
<accession>A0A4Y7KHY7</accession>
<dbReference type="AlphaFoldDB" id="A0A4Y7KHY7"/>
<dbReference type="Gramene" id="RZC71781">
    <property type="protein sequence ID" value="RZC71781"/>
    <property type="gene ID" value="C5167_034944"/>
</dbReference>